<protein>
    <recommendedName>
        <fullName evidence="10">BED-type domain-containing protein</fullName>
    </recommendedName>
</protein>
<dbReference type="Pfam" id="PF05699">
    <property type="entry name" value="Dimer_Tnp_hAT"/>
    <property type="match status" value="1"/>
</dbReference>
<dbReference type="PANTHER" id="PTHR32166:SF74">
    <property type="entry name" value="OS05G0256350 PROTEIN"/>
    <property type="match status" value="1"/>
</dbReference>
<keyword evidence="8" id="KW-0175">Coiled coil</keyword>
<dbReference type="PROSITE" id="PS50808">
    <property type="entry name" value="ZF_BED"/>
    <property type="match status" value="1"/>
</dbReference>
<dbReference type="PANTHER" id="PTHR32166">
    <property type="entry name" value="OSJNBA0013A04.12 PROTEIN"/>
    <property type="match status" value="1"/>
</dbReference>
<dbReference type="InterPro" id="IPR007021">
    <property type="entry name" value="DUF659"/>
</dbReference>
<comment type="subcellular location">
    <subcellularLocation>
        <location evidence="1">Nucleus</location>
    </subcellularLocation>
</comment>
<dbReference type="InterPro" id="IPR008906">
    <property type="entry name" value="HATC_C_dom"/>
</dbReference>
<comment type="caution">
    <text evidence="11">The sequence shown here is derived from an EMBL/GenBank/DDBJ whole genome shotgun (WGS) entry which is preliminary data.</text>
</comment>
<dbReference type="GO" id="GO:0046983">
    <property type="term" value="F:protein dimerization activity"/>
    <property type="evidence" value="ECO:0007669"/>
    <property type="project" value="InterPro"/>
</dbReference>
<dbReference type="GO" id="GO:0003677">
    <property type="term" value="F:DNA binding"/>
    <property type="evidence" value="ECO:0007669"/>
    <property type="project" value="UniProtKB-KW"/>
</dbReference>
<sequence>MAGRDGHPLGAQPALNQNQQPHHAPPATHQQATYSQGYHGGQSQCFNPGFNPGYGGHGGGYQAAGFQYGGFGGRGYNAHHGGFGGGRWGRRGRGGENVGDGVFENADVAAMQIDNESGNQKAKIEPIEAIVKVSDGSLTMQQVTVELERLVPGWKWVVEEINENSFAATFPSSVELKRMDDWGPVEARSAKKILTISKKKDAKVYKMSTTEGALGEGENSESANLLKRNSDDVGWEYGVLVDPNNKDKVKCKLCKKEMRGGIYRLKQHLAHEGKNVKKCTATTVQAMEAKQKCKKALDEAKRKREEKTIRELELREEVNVSRVGESDEVTCVGSSEPHKLGPMDKWTRAIDPKATKTDSLKQQQLNKELWKERTHEVHKYIARWAYTHAIPFNACDNDEFKQMCEAIGQFGLGLVPPCQDSLRERLLEEEYERTKSLLQEHEAEKIKNGCSIMTDAWSDRKRRSIMNLCTNCADGTSFISSKEMSHVSHTSEVIFDLVDKAIEEIGPDNVVQVVTDNASNNMGAKRLLEEKRPHIFWTSCAAHTINLMLQGIGNLTRFKKVVDQAKAFTIFVYGHTRTLECLRYFTEGKEVVRPGVTRFASNFLTLSSMQEKKDQLRKMVVHSRWDSLKDVKSKKGKEATTTILSPSFWKDVKLTLTVFEPLVKVLRLVDGDVRPSMGFLYGQLLKAKRQIKEAFRNVEARFKDVIAVIDKKMNGRLDSPLHLTAYLLNPHYSYSDPSIFDQPKISEGFISCVEKFFYHDEDMQHMATNIELNKFQNREGPFSKKLARNFENFDYNPASWWRLYGYETPALQKMATRILSLTSSSSGCERNWSGFEGIHTKKRNRLTTTRLNKLVYIQFNSKLLSKREKIKSNKITEILQSSDTTEAL</sequence>
<evidence type="ECO:0000256" key="8">
    <source>
        <dbReference type="SAM" id="Coils"/>
    </source>
</evidence>
<evidence type="ECO:0000256" key="7">
    <source>
        <dbReference type="PROSITE-ProRule" id="PRU00027"/>
    </source>
</evidence>
<feature type="coiled-coil region" evidence="8">
    <location>
        <begin position="286"/>
        <end position="317"/>
    </location>
</feature>
<evidence type="ECO:0000313" key="12">
    <source>
        <dbReference type="Proteomes" id="UP000604825"/>
    </source>
</evidence>
<dbReference type="InterPro" id="IPR012337">
    <property type="entry name" value="RNaseH-like_sf"/>
</dbReference>
<evidence type="ECO:0000256" key="9">
    <source>
        <dbReference type="SAM" id="MobiDB-lite"/>
    </source>
</evidence>
<gene>
    <name evidence="11" type="ORF">NCGR_LOCUS17009</name>
</gene>
<feature type="domain" description="BED-type" evidence="10">
    <location>
        <begin position="229"/>
        <end position="300"/>
    </location>
</feature>
<feature type="compositionally biased region" description="Polar residues" evidence="9">
    <location>
        <begin position="28"/>
        <end position="40"/>
    </location>
</feature>
<dbReference type="Proteomes" id="UP000604825">
    <property type="component" value="Unassembled WGS sequence"/>
</dbReference>
<evidence type="ECO:0000256" key="4">
    <source>
        <dbReference type="ARBA" id="ARBA00022833"/>
    </source>
</evidence>
<evidence type="ECO:0000313" key="11">
    <source>
        <dbReference type="EMBL" id="CAD6224841.1"/>
    </source>
</evidence>
<reference evidence="11" key="1">
    <citation type="submission" date="2020-10" db="EMBL/GenBank/DDBJ databases">
        <authorList>
            <person name="Han B."/>
            <person name="Lu T."/>
            <person name="Zhao Q."/>
            <person name="Huang X."/>
            <person name="Zhao Y."/>
        </authorList>
    </citation>
    <scope>NUCLEOTIDE SEQUENCE</scope>
</reference>
<keyword evidence="6" id="KW-0539">Nucleus</keyword>
<dbReference type="SUPFAM" id="SSF53098">
    <property type="entry name" value="Ribonuclease H-like"/>
    <property type="match status" value="1"/>
</dbReference>
<evidence type="ECO:0000256" key="1">
    <source>
        <dbReference type="ARBA" id="ARBA00004123"/>
    </source>
</evidence>
<dbReference type="AlphaFoldDB" id="A0A811NM61"/>
<evidence type="ECO:0000256" key="2">
    <source>
        <dbReference type="ARBA" id="ARBA00022723"/>
    </source>
</evidence>
<evidence type="ECO:0000259" key="10">
    <source>
        <dbReference type="PROSITE" id="PS50808"/>
    </source>
</evidence>
<keyword evidence="12" id="KW-1185">Reference proteome</keyword>
<evidence type="ECO:0000256" key="3">
    <source>
        <dbReference type="ARBA" id="ARBA00022771"/>
    </source>
</evidence>
<evidence type="ECO:0000256" key="5">
    <source>
        <dbReference type="ARBA" id="ARBA00023125"/>
    </source>
</evidence>
<keyword evidence="2" id="KW-0479">Metal-binding</keyword>
<dbReference type="GO" id="GO:0005634">
    <property type="term" value="C:nucleus"/>
    <property type="evidence" value="ECO:0007669"/>
    <property type="project" value="UniProtKB-SubCell"/>
</dbReference>
<dbReference type="EMBL" id="CAJGYO010000004">
    <property type="protein sequence ID" value="CAD6224841.1"/>
    <property type="molecule type" value="Genomic_DNA"/>
</dbReference>
<keyword evidence="3 7" id="KW-0863">Zinc-finger</keyword>
<organism evidence="11 12">
    <name type="scientific">Miscanthus lutarioriparius</name>
    <dbReference type="NCBI Taxonomy" id="422564"/>
    <lineage>
        <taxon>Eukaryota</taxon>
        <taxon>Viridiplantae</taxon>
        <taxon>Streptophyta</taxon>
        <taxon>Embryophyta</taxon>
        <taxon>Tracheophyta</taxon>
        <taxon>Spermatophyta</taxon>
        <taxon>Magnoliopsida</taxon>
        <taxon>Liliopsida</taxon>
        <taxon>Poales</taxon>
        <taxon>Poaceae</taxon>
        <taxon>PACMAD clade</taxon>
        <taxon>Panicoideae</taxon>
        <taxon>Andropogonodae</taxon>
        <taxon>Andropogoneae</taxon>
        <taxon>Saccharinae</taxon>
        <taxon>Miscanthus</taxon>
    </lineage>
</organism>
<keyword evidence="5" id="KW-0238">DNA-binding</keyword>
<name>A0A811NM61_9POAL</name>
<dbReference type="GO" id="GO:0008270">
    <property type="term" value="F:zinc ion binding"/>
    <property type="evidence" value="ECO:0007669"/>
    <property type="project" value="UniProtKB-KW"/>
</dbReference>
<proteinExistence type="predicted"/>
<dbReference type="Pfam" id="PF04937">
    <property type="entry name" value="DUF659"/>
    <property type="match status" value="1"/>
</dbReference>
<dbReference type="OrthoDB" id="641895at2759"/>
<feature type="region of interest" description="Disordered" evidence="9">
    <location>
        <begin position="1"/>
        <end position="40"/>
    </location>
</feature>
<dbReference type="InterPro" id="IPR003656">
    <property type="entry name" value="Znf_BED"/>
</dbReference>
<accession>A0A811NM61</accession>
<evidence type="ECO:0000256" key="6">
    <source>
        <dbReference type="ARBA" id="ARBA00023242"/>
    </source>
</evidence>
<keyword evidence="4" id="KW-0862">Zinc</keyword>